<dbReference type="Pfam" id="PF01061">
    <property type="entry name" value="ABC2_membrane"/>
    <property type="match status" value="1"/>
</dbReference>
<keyword evidence="4 9" id="KW-1003">Cell membrane</keyword>
<evidence type="ECO:0000259" key="10">
    <source>
        <dbReference type="PROSITE" id="PS51012"/>
    </source>
</evidence>
<dbReference type="InterPro" id="IPR013525">
    <property type="entry name" value="ABC2_TM"/>
</dbReference>
<keyword evidence="7" id="KW-0625">Polysaccharide transport</keyword>
<sequence>MRVFLASLWSYRGFIFSSVRNELRSRFIRSRLGGLWMILHPLTQVAIYALILSEILSSRLPGIDNKYGYAIYLMAGTLGWSLFSELIGRCLTLFIDQGNLIKKMLFPKITLPAIVLGSAISNNVLLLIAMLAVFALLGHMPGLAIAWLPLVMLITCAFAMSLGLFLGVLNVFMRDIGQIVPILLQILFWFTPIVYPITIIPAYLRDYVSLNPLYGLVDGFHKILVYNQAPDLKSLAVLGCISVVMLVASLFVFRKATPEMVDVL</sequence>
<keyword evidence="8 9" id="KW-0472">Membrane</keyword>
<dbReference type="RefSeq" id="WP_208693440.1">
    <property type="nucleotide sequence ID" value="NZ_CP022198.1"/>
</dbReference>
<evidence type="ECO:0000256" key="9">
    <source>
        <dbReference type="RuleBase" id="RU361157"/>
    </source>
</evidence>
<dbReference type="GO" id="GO:0005886">
    <property type="term" value="C:plasma membrane"/>
    <property type="evidence" value="ECO:0007669"/>
    <property type="project" value="UniProtKB-SubCell"/>
</dbReference>
<keyword evidence="3 9" id="KW-0813">Transport</keyword>
<feature type="transmembrane region" description="Helical" evidence="9">
    <location>
        <begin position="69"/>
        <end position="88"/>
    </location>
</feature>
<comment type="subcellular location">
    <subcellularLocation>
        <location evidence="9">Cell inner membrane</location>
        <topology evidence="9">Multi-pass membrane protein</topology>
    </subcellularLocation>
    <subcellularLocation>
        <location evidence="1">Cell membrane</location>
        <topology evidence="1">Multi-pass membrane protein</topology>
    </subcellularLocation>
</comment>
<evidence type="ECO:0000256" key="3">
    <source>
        <dbReference type="ARBA" id="ARBA00022448"/>
    </source>
</evidence>
<keyword evidence="6 9" id="KW-1133">Transmembrane helix</keyword>
<feature type="transmembrane region" description="Helical" evidence="9">
    <location>
        <begin position="109"/>
        <end position="138"/>
    </location>
</feature>
<dbReference type="PROSITE" id="PS51012">
    <property type="entry name" value="ABC_TM2"/>
    <property type="match status" value="1"/>
</dbReference>
<evidence type="ECO:0000256" key="5">
    <source>
        <dbReference type="ARBA" id="ARBA00022692"/>
    </source>
</evidence>
<evidence type="ECO:0000256" key="7">
    <source>
        <dbReference type="ARBA" id="ARBA00023047"/>
    </source>
</evidence>
<dbReference type="EMBL" id="CP022198">
    <property type="protein sequence ID" value="AXA64744.1"/>
    <property type="molecule type" value="Genomic_DNA"/>
</dbReference>
<evidence type="ECO:0000313" key="12">
    <source>
        <dbReference type="Proteomes" id="UP000250579"/>
    </source>
</evidence>
<evidence type="ECO:0000256" key="8">
    <source>
        <dbReference type="ARBA" id="ARBA00023136"/>
    </source>
</evidence>
<evidence type="ECO:0000256" key="6">
    <source>
        <dbReference type="ARBA" id="ARBA00022989"/>
    </source>
</evidence>
<feature type="domain" description="ABC transmembrane type-2" evidence="10">
    <location>
        <begin position="32"/>
        <end position="256"/>
    </location>
</feature>
<keyword evidence="5 9" id="KW-0812">Transmembrane</keyword>
<protein>
    <recommendedName>
        <fullName evidence="9">Transport permease protein</fullName>
    </recommendedName>
</protein>
<gene>
    <name evidence="11" type="ORF">CE139_02625</name>
</gene>
<dbReference type="PANTHER" id="PTHR30413:SF10">
    <property type="entry name" value="CAPSULE POLYSACCHARIDE EXPORT INNER-MEMBRANE PROTEIN CTRC"/>
    <property type="match status" value="1"/>
</dbReference>
<feature type="transmembrane region" description="Helical" evidence="9">
    <location>
        <begin position="179"/>
        <end position="204"/>
    </location>
</feature>
<dbReference type="AlphaFoldDB" id="A0A2Z5A2Z1"/>
<dbReference type="GO" id="GO:0140359">
    <property type="term" value="F:ABC-type transporter activity"/>
    <property type="evidence" value="ECO:0007669"/>
    <property type="project" value="InterPro"/>
</dbReference>
<feature type="transmembrane region" description="Helical" evidence="9">
    <location>
        <begin position="34"/>
        <end position="57"/>
    </location>
</feature>
<accession>A0A2Z5A2Z1</accession>
<organism evidence="11 12">
    <name type="scientific">Pseudomonas oryzihabitans</name>
    <dbReference type="NCBI Taxonomy" id="47885"/>
    <lineage>
        <taxon>Bacteria</taxon>
        <taxon>Pseudomonadati</taxon>
        <taxon>Pseudomonadota</taxon>
        <taxon>Gammaproteobacteria</taxon>
        <taxon>Pseudomonadales</taxon>
        <taxon>Pseudomonadaceae</taxon>
        <taxon>Pseudomonas</taxon>
    </lineage>
</organism>
<evidence type="ECO:0000256" key="4">
    <source>
        <dbReference type="ARBA" id="ARBA00022475"/>
    </source>
</evidence>
<feature type="transmembrane region" description="Helical" evidence="9">
    <location>
        <begin position="144"/>
        <end position="172"/>
    </location>
</feature>
<dbReference type="InterPro" id="IPR047817">
    <property type="entry name" value="ABC2_TM_bact-type"/>
</dbReference>
<evidence type="ECO:0000313" key="11">
    <source>
        <dbReference type="EMBL" id="AXA64744.1"/>
    </source>
</evidence>
<feature type="transmembrane region" description="Helical" evidence="9">
    <location>
        <begin position="234"/>
        <end position="253"/>
    </location>
</feature>
<comment type="similarity">
    <text evidence="2 9">Belongs to the ABC-2 integral membrane protein family.</text>
</comment>
<dbReference type="PANTHER" id="PTHR30413">
    <property type="entry name" value="INNER MEMBRANE TRANSPORT PERMEASE"/>
    <property type="match status" value="1"/>
</dbReference>
<reference evidence="11 12" key="1">
    <citation type="submission" date="2017-06" db="EMBL/GenBank/DDBJ databases">
        <title>Evolution towards high GC content and high-temperature stress adaptation in endophytic Pseudomonas oryzihabitans impacted its plant-growth promoting traits.</title>
        <authorList>
            <person name="Nascimento F.X."/>
        </authorList>
    </citation>
    <scope>NUCLEOTIDE SEQUENCE [LARGE SCALE GENOMIC DNA]</scope>
    <source>
        <strain evidence="11 12">MS8</strain>
    </source>
</reference>
<dbReference type="GO" id="GO:0015774">
    <property type="term" value="P:polysaccharide transport"/>
    <property type="evidence" value="ECO:0007669"/>
    <property type="project" value="UniProtKB-KW"/>
</dbReference>
<evidence type="ECO:0000256" key="2">
    <source>
        <dbReference type="ARBA" id="ARBA00007783"/>
    </source>
</evidence>
<dbReference type="GO" id="GO:0015920">
    <property type="term" value="P:lipopolysaccharide transport"/>
    <property type="evidence" value="ECO:0007669"/>
    <property type="project" value="TreeGrafter"/>
</dbReference>
<evidence type="ECO:0000256" key="1">
    <source>
        <dbReference type="ARBA" id="ARBA00004651"/>
    </source>
</evidence>
<keyword evidence="7" id="KW-0762">Sugar transport</keyword>
<dbReference type="Proteomes" id="UP000250579">
    <property type="component" value="Chromosome"/>
</dbReference>
<name>A0A2Z5A2Z1_9PSED</name>
<proteinExistence type="inferred from homology"/>